<dbReference type="Gene3D" id="3.30.70.270">
    <property type="match status" value="1"/>
</dbReference>
<dbReference type="InterPro" id="IPR012337">
    <property type="entry name" value="RNaseH-like_sf"/>
</dbReference>
<evidence type="ECO:0000313" key="10">
    <source>
        <dbReference type="Proteomes" id="UP001314205"/>
    </source>
</evidence>
<dbReference type="Pfam" id="PF00665">
    <property type="entry name" value="rve"/>
    <property type="match status" value="1"/>
</dbReference>
<gene>
    <name evidence="9" type="ORF">PARMNEM_LOCUS14154</name>
</gene>
<feature type="domain" description="Integrase catalytic" evidence="8">
    <location>
        <begin position="310"/>
        <end position="480"/>
    </location>
</feature>
<keyword evidence="2" id="KW-0808">Transferase</keyword>
<keyword evidence="2" id="KW-0548">Nucleotidyltransferase</keyword>
<dbReference type="Pfam" id="PF17919">
    <property type="entry name" value="RT_RNaseH_2"/>
    <property type="match status" value="1"/>
</dbReference>
<dbReference type="PANTHER" id="PTHR37984:SF5">
    <property type="entry name" value="PROTEIN NYNRIN-LIKE"/>
    <property type="match status" value="1"/>
</dbReference>
<dbReference type="SUPFAM" id="SSF56672">
    <property type="entry name" value="DNA/RNA polymerases"/>
    <property type="match status" value="1"/>
</dbReference>
<dbReference type="AlphaFoldDB" id="A0AAV1LKF9"/>
<dbReference type="Gene3D" id="1.10.340.70">
    <property type="match status" value="1"/>
</dbReference>
<accession>A0AAV1LKF9</accession>
<dbReference type="FunFam" id="3.30.420.10:FF:000032">
    <property type="entry name" value="Retrovirus-related Pol polyprotein from transposon 297-like Protein"/>
    <property type="match status" value="1"/>
</dbReference>
<dbReference type="InterPro" id="IPR043502">
    <property type="entry name" value="DNA/RNA_pol_sf"/>
</dbReference>
<dbReference type="GO" id="GO:0003964">
    <property type="term" value="F:RNA-directed DNA polymerase activity"/>
    <property type="evidence" value="ECO:0007669"/>
    <property type="project" value="UniProtKB-KW"/>
</dbReference>
<keyword evidence="4" id="KW-0378">Hydrolase</keyword>
<dbReference type="GO" id="GO:0042575">
    <property type="term" value="C:DNA polymerase complex"/>
    <property type="evidence" value="ECO:0007669"/>
    <property type="project" value="UniProtKB-ARBA"/>
</dbReference>
<feature type="compositionally biased region" description="Polar residues" evidence="7">
    <location>
        <begin position="582"/>
        <end position="605"/>
    </location>
</feature>
<evidence type="ECO:0000256" key="7">
    <source>
        <dbReference type="SAM" id="MobiDB-lite"/>
    </source>
</evidence>
<dbReference type="Proteomes" id="UP001314205">
    <property type="component" value="Unassembled WGS sequence"/>
</dbReference>
<dbReference type="InterPro" id="IPR041588">
    <property type="entry name" value="Integrase_H2C2"/>
</dbReference>
<keyword evidence="5" id="KW-0695">RNA-directed DNA polymerase</keyword>
<sequence length="631" mass="71596">MVNFYRRFIPEAAKHQAPLNELLTGSVKGSHLVNFTKKEYEAFNACKESLCQATMLAHPECDAKLALVSDASDKAIGATLQQLKGKDWQPLAFFSQKLSSAQQKYSAYDRELLAIYKSIKYFRHMIEARDFVIYTDHKPLTHAFLTRKENCSPRQFRHLDFISQFSTDIRHIAGKNNVVADTLSRVEEIAQPISLEKIAQCQQADCELKLLLESKNSLQLRKVRVPGSDVEIYCDDDGNTLRPFVSKSLRQLVFENLHSLSHPGGSATAKLVAERYVWPGVRKDCREWARACLQCQRAKVTRHVSAPIGNYSLPKSRFAFLHIDLIGPLPISQGYRYGLTAIDRFTRWPEAIPLPDITAETVATALLSGWISRFGCPTDIVSDRGRQFESVLFKRLSDIAGFRHRRTTAYHPACNGLLERFHRQLKAAIICHASENWVDCLPLVLLGIRSSFKEDIKASSTELVYGQPLRLPGELFAPQIDVTDYLSRLRNFVKELQPSPTSHHGSKKRPIFVFKDLATATNVFVRDDTIGGSLKPAYTGPYEVVERGDKIFKLLMNGNKISVSIDRIKPAYVLQPTDKPEQTQSSTQSHIQNHTQSKHILNNRHTPPHPERNIVSTRSGRRVQFPDYYRP</sequence>
<evidence type="ECO:0000256" key="5">
    <source>
        <dbReference type="ARBA" id="ARBA00022918"/>
    </source>
</evidence>
<dbReference type="CDD" id="cd09274">
    <property type="entry name" value="RNase_HI_RT_Ty3"/>
    <property type="match status" value="1"/>
</dbReference>
<dbReference type="GO" id="GO:0004519">
    <property type="term" value="F:endonuclease activity"/>
    <property type="evidence" value="ECO:0007669"/>
    <property type="project" value="UniProtKB-KW"/>
</dbReference>
<dbReference type="InterPro" id="IPR050951">
    <property type="entry name" value="Retrovirus_Pol_polyprotein"/>
</dbReference>
<dbReference type="SUPFAM" id="SSF53098">
    <property type="entry name" value="Ribonuclease H-like"/>
    <property type="match status" value="1"/>
</dbReference>
<dbReference type="PROSITE" id="PS50994">
    <property type="entry name" value="INTEGRASE"/>
    <property type="match status" value="1"/>
</dbReference>
<dbReference type="InterPro" id="IPR001584">
    <property type="entry name" value="Integrase_cat-core"/>
</dbReference>
<dbReference type="EC" id="2.7.7.49" evidence="1"/>
<comment type="caution">
    <text evidence="9">The sequence shown here is derived from an EMBL/GenBank/DDBJ whole genome shotgun (WGS) entry which is preliminary data.</text>
</comment>
<reference evidence="9 10" key="1">
    <citation type="submission" date="2023-11" db="EMBL/GenBank/DDBJ databases">
        <authorList>
            <person name="Hedman E."/>
            <person name="Englund M."/>
            <person name="Stromberg M."/>
            <person name="Nyberg Akerstrom W."/>
            <person name="Nylinder S."/>
            <person name="Jareborg N."/>
            <person name="Kallberg Y."/>
            <person name="Kronander E."/>
        </authorList>
    </citation>
    <scope>NUCLEOTIDE SEQUENCE [LARGE SCALE GENOMIC DNA]</scope>
</reference>
<evidence type="ECO:0000313" key="9">
    <source>
        <dbReference type="EMBL" id="CAK1594542.1"/>
    </source>
</evidence>
<evidence type="ECO:0000256" key="4">
    <source>
        <dbReference type="ARBA" id="ARBA00022759"/>
    </source>
</evidence>
<evidence type="ECO:0000256" key="3">
    <source>
        <dbReference type="ARBA" id="ARBA00022722"/>
    </source>
</evidence>
<name>A0AAV1LKF9_9NEOP</name>
<protein>
    <recommendedName>
        <fullName evidence="1">RNA-directed DNA polymerase</fullName>
        <ecNumber evidence="1">2.7.7.49</ecNumber>
    </recommendedName>
</protein>
<evidence type="ECO:0000256" key="1">
    <source>
        <dbReference type="ARBA" id="ARBA00012493"/>
    </source>
</evidence>
<dbReference type="InterPro" id="IPR036397">
    <property type="entry name" value="RNaseH_sf"/>
</dbReference>
<dbReference type="Gene3D" id="3.30.420.10">
    <property type="entry name" value="Ribonuclease H-like superfamily/Ribonuclease H"/>
    <property type="match status" value="1"/>
</dbReference>
<dbReference type="GO" id="GO:0003676">
    <property type="term" value="F:nucleic acid binding"/>
    <property type="evidence" value="ECO:0007669"/>
    <property type="project" value="InterPro"/>
</dbReference>
<evidence type="ECO:0000256" key="6">
    <source>
        <dbReference type="ARBA" id="ARBA00023268"/>
    </source>
</evidence>
<keyword evidence="6" id="KW-0511">Multifunctional enzyme</keyword>
<keyword evidence="3" id="KW-0540">Nuclease</keyword>
<proteinExistence type="predicted"/>
<organism evidence="9 10">
    <name type="scientific">Parnassius mnemosyne</name>
    <name type="common">clouded apollo</name>
    <dbReference type="NCBI Taxonomy" id="213953"/>
    <lineage>
        <taxon>Eukaryota</taxon>
        <taxon>Metazoa</taxon>
        <taxon>Ecdysozoa</taxon>
        <taxon>Arthropoda</taxon>
        <taxon>Hexapoda</taxon>
        <taxon>Insecta</taxon>
        <taxon>Pterygota</taxon>
        <taxon>Neoptera</taxon>
        <taxon>Endopterygota</taxon>
        <taxon>Lepidoptera</taxon>
        <taxon>Glossata</taxon>
        <taxon>Ditrysia</taxon>
        <taxon>Papilionoidea</taxon>
        <taxon>Papilionidae</taxon>
        <taxon>Parnassiinae</taxon>
        <taxon>Parnassini</taxon>
        <taxon>Parnassius</taxon>
        <taxon>Driopa</taxon>
    </lineage>
</organism>
<evidence type="ECO:0000259" key="8">
    <source>
        <dbReference type="PROSITE" id="PS50994"/>
    </source>
</evidence>
<dbReference type="FunFam" id="3.10.20.370:FF:000001">
    <property type="entry name" value="Retrovirus-related Pol polyprotein from transposon 17.6-like protein"/>
    <property type="match status" value="1"/>
</dbReference>
<dbReference type="EMBL" id="CAVLGL010000090">
    <property type="protein sequence ID" value="CAK1594542.1"/>
    <property type="molecule type" value="Genomic_DNA"/>
</dbReference>
<keyword evidence="4" id="KW-0255">Endonuclease</keyword>
<dbReference type="InterPro" id="IPR043128">
    <property type="entry name" value="Rev_trsase/Diguanyl_cyclase"/>
</dbReference>
<evidence type="ECO:0000256" key="2">
    <source>
        <dbReference type="ARBA" id="ARBA00022695"/>
    </source>
</evidence>
<dbReference type="Pfam" id="PF17921">
    <property type="entry name" value="Integrase_H2C2"/>
    <property type="match status" value="1"/>
</dbReference>
<dbReference type="GO" id="GO:0015074">
    <property type="term" value="P:DNA integration"/>
    <property type="evidence" value="ECO:0007669"/>
    <property type="project" value="InterPro"/>
</dbReference>
<dbReference type="PANTHER" id="PTHR37984">
    <property type="entry name" value="PROTEIN CBG26694"/>
    <property type="match status" value="1"/>
</dbReference>
<dbReference type="InterPro" id="IPR041577">
    <property type="entry name" value="RT_RNaseH_2"/>
</dbReference>
<feature type="region of interest" description="Disordered" evidence="7">
    <location>
        <begin position="577"/>
        <end position="615"/>
    </location>
</feature>
<keyword evidence="10" id="KW-1185">Reference proteome</keyword>